<dbReference type="InterPro" id="IPR033479">
    <property type="entry name" value="dCache_1"/>
</dbReference>
<dbReference type="PANTHER" id="PTHR43065">
    <property type="entry name" value="SENSOR HISTIDINE KINASE"/>
    <property type="match status" value="1"/>
</dbReference>
<evidence type="ECO:0000256" key="1">
    <source>
        <dbReference type="ARBA" id="ARBA00000085"/>
    </source>
</evidence>
<evidence type="ECO:0000256" key="13">
    <source>
        <dbReference type="SAM" id="Phobius"/>
    </source>
</evidence>
<evidence type="ECO:0000256" key="3">
    <source>
        <dbReference type="ARBA" id="ARBA00012438"/>
    </source>
</evidence>
<keyword evidence="8 15" id="KW-0418">Kinase</keyword>
<dbReference type="InterPro" id="IPR005467">
    <property type="entry name" value="His_kinase_dom"/>
</dbReference>
<evidence type="ECO:0000256" key="4">
    <source>
        <dbReference type="ARBA" id="ARBA00022475"/>
    </source>
</evidence>
<evidence type="ECO:0000313" key="15">
    <source>
        <dbReference type="EMBL" id="AYM88592.1"/>
    </source>
</evidence>
<dbReference type="PANTHER" id="PTHR43065:SF46">
    <property type="entry name" value="C4-DICARBOXYLATE TRANSPORT SENSOR PROTEIN DCTB"/>
    <property type="match status" value="1"/>
</dbReference>
<comment type="subcellular location">
    <subcellularLocation>
        <location evidence="2">Cell membrane</location>
        <topology evidence="2">Multi-pass membrane protein</topology>
    </subcellularLocation>
</comment>
<dbReference type="InterPro" id="IPR017055">
    <property type="entry name" value="Sig_transdc_His_kinase_DctB"/>
</dbReference>
<protein>
    <recommendedName>
        <fullName evidence="3">histidine kinase</fullName>
        <ecNumber evidence="3">2.7.13.3</ecNumber>
    </recommendedName>
</protein>
<dbReference type="GO" id="GO:0005886">
    <property type="term" value="C:plasma membrane"/>
    <property type="evidence" value="ECO:0007669"/>
    <property type="project" value="UniProtKB-SubCell"/>
</dbReference>
<reference evidence="15 16" key="1">
    <citation type="submission" date="2018-10" db="EMBL/GenBank/DDBJ databases">
        <title>Complete Genome Sequence and Transcriptomic Profiles of a Marine Bacterium, Pseudoalteromonas agarivorans Hao 2018.</title>
        <authorList>
            <person name="Hao L."/>
        </authorList>
    </citation>
    <scope>NUCLEOTIDE SEQUENCE [LARGE SCALE GENOMIC DNA]</scope>
    <source>
        <strain evidence="15 16">Hao 2018</strain>
    </source>
</reference>
<evidence type="ECO:0000256" key="6">
    <source>
        <dbReference type="ARBA" id="ARBA00022692"/>
    </source>
</evidence>
<dbReference type="AlphaFoldDB" id="A0AAD0U4G6"/>
<keyword evidence="7" id="KW-0547">Nucleotide-binding</keyword>
<dbReference type="SUPFAM" id="SSF55874">
    <property type="entry name" value="ATPase domain of HSP90 chaperone/DNA topoisomerase II/histidine kinase"/>
    <property type="match status" value="1"/>
</dbReference>
<comment type="catalytic activity">
    <reaction evidence="1">
        <text>ATP + protein L-histidine = ADP + protein N-phospho-L-histidine.</text>
        <dbReference type="EC" id="2.7.13.3"/>
    </reaction>
</comment>
<evidence type="ECO:0000256" key="8">
    <source>
        <dbReference type="ARBA" id="ARBA00022777"/>
    </source>
</evidence>
<keyword evidence="9" id="KW-0067">ATP-binding</keyword>
<evidence type="ECO:0000256" key="12">
    <source>
        <dbReference type="ARBA" id="ARBA00023136"/>
    </source>
</evidence>
<dbReference type="Pfam" id="PF02743">
    <property type="entry name" value="dCache_1"/>
    <property type="match status" value="1"/>
</dbReference>
<proteinExistence type="predicted"/>
<dbReference type="RefSeq" id="WP_121638449.1">
    <property type="nucleotide sequence ID" value="NZ_CP033066.1"/>
</dbReference>
<dbReference type="SUPFAM" id="SSF47384">
    <property type="entry name" value="Homodimeric domain of signal transducing histidine kinase"/>
    <property type="match status" value="1"/>
</dbReference>
<evidence type="ECO:0000256" key="11">
    <source>
        <dbReference type="ARBA" id="ARBA00023012"/>
    </source>
</evidence>
<evidence type="ECO:0000256" key="2">
    <source>
        <dbReference type="ARBA" id="ARBA00004651"/>
    </source>
</evidence>
<keyword evidence="6 13" id="KW-0812">Transmembrane</keyword>
<feature type="transmembrane region" description="Helical" evidence="13">
    <location>
        <begin position="289"/>
        <end position="310"/>
    </location>
</feature>
<dbReference type="GO" id="GO:0000155">
    <property type="term" value="F:phosphorelay sensor kinase activity"/>
    <property type="evidence" value="ECO:0007669"/>
    <property type="project" value="InterPro"/>
</dbReference>
<dbReference type="EMBL" id="CP033066">
    <property type="protein sequence ID" value="AYM88592.1"/>
    <property type="molecule type" value="Genomic_DNA"/>
</dbReference>
<dbReference type="PRINTS" id="PR00344">
    <property type="entry name" value="BCTRLSENSOR"/>
</dbReference>
<dbReference type="Gene3D" id="3.30.450.20">
    <property type="entry name" value="PAS domain"/>
    <property type="match status" value="2"/>
</dbReference>
<dbReference type="InterPro" id="IPR003594">
    <property type="entry name" value="HATPase_dom"/>
</dbReference>
<dbReference type="PROSITE" id="PS50109">
    <property type="entry name" value="HIS_KIN"/>
    <property type="match status" value="1"/>
</dbReference>
<dbReference type="SUPFAM" id="SSF103190">
    <property type="entry name" value="Sensory domain-like"/>
    <property type="match status" value="1"/>
</dbReference>
<dbReference type="InterPro" id="IPR036890">
    <property type="entry name" value="HATPase_C_sf"/>
</dbReference>
<organism evidence="15 16">
    <name type="scientific">Pseudoalteromonas agarivorans</name>
    <dbReference type="NCBI Taxonomy" id="176102"/>
    <lineage>
        <taxon>Bacteria</taxon>
        <taxon>Pseudomonadati</taxon>
        <taxon>Pseudomonadota</taxon>
        <taxon>Gammaproteobacteria</taxon>
        <taxon>Alteromonadales</taxon>
        <taxon>Pseudoalteromonadaceae</taxon>
        <taxon>Pseudoalteromonas</taxon>
    </lineage>
</organism>
<keyword evidence="11" id="KW-0902">Two-component regulatory system</keyword>
<keyword evidence="5" id="KW-0808">Transferase</keyword>
<sequence>MFSFSKKLLLSFVVLIVLLSVVFCYGRTHYYNQAEQKAAQQATQLKHYIDAELARFSKIPQLLTYNNEVIDFLGAAQNNEKKINNYLADIQQASGASDIYILDEQGAVIASSNWQADHNFLGSDLSFRPYFKRAFAGEKVAYFAVGMRTKERGIYFSQAIYNNNQAVGVVVLKVNVNKFESDRELLNTAKGSHFYVQLEDSVIAISDMENWRLNTFSTLDITHRRDIAQRRAYLDYQPKLIAHSNYTSQRLLFSTIDEHNYLSVEQKLRFLNASVTVLVNVSNANIAQLPALFGFVVIYALIIALGYVVLRRFVGVKKLVYSHHSVSQEISARTNAFKAQQDALVQSTKLATIGQLSMGFNHEINHPLNTINTYLASAKRLLAKGKFEALNENLQFIESLVARVHKIVAQLNYFSDSAKTIISEVPLSESVAKALEINKNQLKQDNISVLPPKIDSQLNVLADKAALEEVLVNLISNASQAMQGCITRELSISANYLNNSVQLCIEDTGPGIEVHDIDTIFEPFYSTKSVDGLGLGLCISKQIISALNGTLSAQNREQGGAKFIITLPCEPLTS</sequence>
<dbReference type="InterPro" id="IPR036097">
    <property type="entry name" value="HisK_dim/P_sf"/>
</dbReference>
<accession>A0AAD0U4G6</accession>
<dbReference type="CDD" id="cd12914">
    <property type="entry name" value="PDC1_DGC_like"/>
    <property type="match status" value="1"/>
</dbReference>
<evidence type="ECO:0000259" key="14">
    <source>
        <dbReference type="PROSITE" id="PS50109"/>
    </source>
</evidence>
<dbReference type="Gene3D" id="1.10.287.130">
    <property type="match status" value="1"/>
</dbReference>
<evidence type="ECO:0000256" key="9">
    <source>
        <dbReference type="ARBA" id="ARBA00022840"/>
    </source>
</evidence>
<keyword evidence="10 13" id="KW-1133">Transmembrane helix</keyword>
<dbReference type="InterPro" id="IPR029151">
    <property type="entry name" value="Sensor-like_sf"/>
</dbReference>
<dbReference type="InterPro" id="IPR004358">
    <property type="entry name" value="Sig_transdc_His_kin-like_C"/>
</dbReference>
<feature type="domain" description="Histidine kinase" evidence="14">
    <location>
        <begin position="359"/>
        <end position="571"/>
    </location>
</feature>
<dbReference type="Gene3D" id="3.30.565.10">
    <property type="entry name" value="Histidine kinase-like ATPase, C-terminal domain"/>
    <property type="match status" value="1"/>
</dbReference>
<dbReference type="SMART" id="SM00387">
    <property type="entry name" value="HATPase_c"/>
    <property type="match status" value="1"/>
</dbReference>
<evidence type="ECO:0000313" key="16">
    <source>
        <dbReference type="Proteomes" id="UP000279995"/>
    </source>
</evidence>
<dbReference type="EC" id="2.7.13.3" evidence="3"/>
<keyword evidence="4" id="KW-1003">Cell membrane</keyword>
<keyword evidence="12 13" id="KW-0472">Membrane</keyword>
<gene>
    <name evidence="15" type="ORF">D9T18_18065</name>
</gene>
<name>A0AAD0U4G6_9GAMM</name>
<dbReference type="GO" id="GO:0005524">
    <property type="term" value="F:ATP binding"/>
    <property type="evidence" value="ECO:0007669"/>
    <property type="project" value="UniProtKB-KW"/>
</dbReference>
<dbReference type="PIRSF" id="PIRSF036431">
    <property type="entry name" value="STHK_DctB"/>
    <property type="match status" value="1"/>
</dbReference>
<evidence type="ECO:0000256" key="7">
    <source>
        <dbReference type="ARBA" id="ARBA00022741"/>
    </source>
</evidence>
<dbReference type="Pfam" id="PF02518">
    <property type="entry name" value="HATPase_c"/>
    <property type="match status" value="1"/>
</dbReference>
<evidence type="ECO:0000256" key="5">
    <source>
        <dbReference type="ARBA" id="ARBA00022679"/>
    </source>
</evidence>
<dbReference type="Proteomes" id="UP000279995">
    <property type="component" value="Chromosome II"/>
</dbReference>
<evidence type="ECO:0000256" key="10">
    <source>
        <dbReference type="ARBA" id="ARBA00022989"/>
    </source>
</evidence>